<dbReference type="InterPro" id="IPR005828">
    <property type="entry name" value="MFS_sugar_transport-like"/>
</dbReference>
<dbReference type="FunFam" id="1.20.1250.20:FF:000090">
    <property type="entry name" value="MFS sugar transporter, putative"/>
    <property type="match status" value="1"/>
</dbReference>
<dbReference type="SUPFAM" id="SSF103473">
    <property type="entry name" value="MFS general substrate transporter"/>
    <property type="match status" value="1"/>
</dbReference>
<dbReference type="Proteomes" id="UP000054988">
    <property type="component" value="Unassembled WGS sequence"/>
</dbReference>
<evidence type="ECO:0000313" key="11">
    <source>
        <dbReference type="Proteomes" id="UP000054988"/>
    </source>
</evidence>
<feature type="transmembrane region" description="Helical" evidence="8">
    <location>
        <begin position="427"/>
        <end position="447"/>
    </location>
</feature>
<comment type="similarity">
    <text evidence="2">Belongs to the major facilitator superfamily. Sugar transporter (TC 2.A.1.1) family.</text>
</comment>
<dbReference type="NCBIfam" id="TIGR00879">
    <property type="entry name" value="SP"/>
    <property type="match status" value="1"/>
</dbReference>
<feature type="transmembrane region" description="Helical" evidence="8">
    <location>
        <begin position="722"/>
        <end position="742"/>
    </location>
</feature>
<keyword evidence="3" id="KW-0813">Transport</keyword>
<dbReference type="GO" id="GO:0016020">
    <property type="term" value="C:membrane"/>
    <property type="evidence" value="ECO:0007669"/>
    <property type="project" value="UniProtKB-SubCell"/>
</dbReference>
<dbReference type="InterPro" id="IPR020846">
    <property type="entry name" value="MFS_dom"/>
</dbReference>
<evidence type="ECO:0000256" key="4">
    <source>
        <dbReference type="ARBA" id="ARBA00022692"/>
    </source>
</evidence>
<organism evidence="10 11">
    <name type="scientific">Moniliophthora roreri</name>
    <name type="common">Frosty pod rot fungus</name>
    <name type="synonym">Monilia roreri</name>
    <dbReference type="NCBI Taxonomy" id="221103"/>
    <lineage>
        <taxon>Eukaryota</taxon>
        <taxon>Fungi</taxon>
        <taxon>Dikarya</taxon>
        <taxon>Basidiomycota</taxon>
        <taxon>Agaricomycotina</taxon>
        <taxon>Agaricomycetes</taxon>
        <taxon>Agaricomycetidae</taxon>
        <taxon>Agaricales</taxon>
        <taxon>Marasmiineae</taxon>
        <taxon>Marasmiaceae</taxon>
        <taxon>Moniliophthora</taxon>
    </lineage>
</organism>
<feature type="transmembrane region" description="Helical" evidence="8">
    <location>
        <begin position="591"/>
        <end position="609"/>
    </location>
</feature>
<evidence type="ECO:0000256" key="8">
    <source>
        <dbReference type="SAM" id="Phobius"/>
    </source>
</evidence>
<sequence>MPSDTQSNGRELGLGVLTIGAGLGGVYMLHNLRKAGLSVKILEAGKNMGGIWYWNTYPGARVDSDLPLYQLSDEELWKGCNWKEKFPTSNEIIDYFHYVDKKLDLSRDIQFNTQATGGVDFRGKRVGVIGTGATGVQVSQEVGPVAGHLTVFQRTPNFALPMNERQVDGAYQKKLKEIYPAYFNRRPQTFGGHQPNVALVDVNESPIDSFTEKGVKTKDGAVYELDILLLATGYGMITGGITQIDIKGTDGVFHWRYMERRVYTYLGMMTANYPNLFFISITFCNDPSCDEHFYLAMTGALFQGRGRCVSAKLDDYSGIIASVLEMERFRGHFGTDSSIQGAIVSTFNGGCFFGAAAAGWFNDRFGRKRTIQIGSLVALWGCAMQAGAHNTATLIVGRVVAGLAIGILSMTVPLYNTEIAPPKIRGFLVGLTQQFIGIGFITANWVGYGCQYIDSDNSWRLPLGIQLVPAGLLLIGIQFLPFSPRWLLEVGRDEEARQVFYKLYGTSTPEAKEAAEREFNDMYDTIKAEVYVRSRNISDLWATRAMLRRTLVGCGVQIFCQFTGINIINYFGPRMWKSLGIVGGQELLIQGIYGAVGPIANFFFITLILDRVGRKKPLMFGAASFVATFSIVAAILATNPVTEGATSSANPAAQRAGIAMIFLTSIIFSLSFGPVSWVLASEVFPTSTRAIGTSVATCSNWAFNTLLSQVSPLAIDNIGYKFYLVFVCLNFADLIVITLFFPETKGKTLEEMNQVFGDAIDSQQVLYEHGKLPHQDDEKEDIKHTA</sequence>
<dbReference type="GO" id="GO:0005351">
    <property type="term" value="F:carbohydrate:proton symporter activity"/>
    <property type="evidence" value="ECO:0007669"/>
    <property type="project" value="TreeGrafter"/>
</dbReference>
<feature type="transmembrane region" description="Helical" evidence="8">
    <location>
        <begin position="657"/>
        <end position="679"/>
    </location>
</feature>
<evidence type="ECO:0000313" key="10">
    <source>
        <dbReference type="EMBL" id="KTB43592.1"/>
    </source>
</evidence>
<dbReference type="EMBL" id="LATX01001134">
    <property type="protein sequence ID" value="KTB43592.1"/>
    <property type="molecule type" value="Genomic_DNA"/>
</dbReference>
<evidence type="ECO:0000256" key="6">
    <source>
        <dbReference type="ARBA" id="ARBA00023136"/>
    </source>
</evidence>
<protein>
    <recommendedName>
        <fullName evidence="9">Major facilitator superfamily (MFS) profile domain-containing protein</fullName>
    </recommendedName>
</protein>
<keyword evidence="5 8" id="KW-1133">Transmembrane helix</keyword>
<evidence type="ECO:0000256" key="1">
    <source>
        <dbReference type="ARBA" id="ARBA00004141"/>
    </source>
</evidence>
<dbReference type="Gene3D" id="3.50.50.60">
    <property type="entry name" value="FAD/NAD(P)-binding domain"/>
    <property type="match status" value="2"/>
</dbReference>
<keyword evidence="6 8" id="KW-0472">Membrane</keyword>
<evidence type="ECO:0000256" key="5">
    <source>
        <dbReference type="ARBA" id="ARBA00022989"/>
    </source>
</evidence>
<dbReference type="Pfam" id="PF00083">
    <property type="entry name" value="Sugar_tr"/>
    <property type="match status" value="1"/>
</dbReference>
<feature type="transmembrane region" description="Helical" evidence="8">
    <location>
        <begin position="618"/>
        <end position="637"/>
    </location>
</feature>
<dbReference type="InterPro" id="IPR005829">
    <property type="entry name" value="Sugar_transporter_CS"/>
</dbReference>
<comment type="subcellular location">
    <subcellularLocation>
        <location evidence="1">Membrane</location>
        <topology evidence="1">Multi-pass membrane protein</topology>
    </subcellularLocation>
</comment>
<evidence type="ECO:0000256" key="7">
    <source>
        <dbReference type="ARBA" id="ARBA00049119"/>
    </source>
</evidence>
<dbReference type="InterPro" id="IPR036188">
    <property type="entry name" value="FAD/NAD-bd_sf"/>
</dbReference>
<dbReference type="SUPFAM" id="SSF51905">
    <property type="entry name" value="FAD/NAD(P)-binding domain"/>
    <property type="match status" value="1"/>
</dbReference>
<evidence type="ECO:0000259" key="9">
    <source>
        <dbReference type="PROSITE" id="PS50850"/>
    </source>
</evidence>
<evidence type="ECO:0000256" key="3">
    <source>
        <dbReference type="ARBA" id="ARBA00022448"/>
    </source>
</evidence>
<feature type="transmembrane region" description="Helical" evidence="8">
    <location>
        <begin position="550"/>
        <end position="571"/>
    </location>
</feature>
<dbReference type="Pfam" id="PF13450">
    <property type="entry name" value="NAD_binding_8"/>
    <property type="match status" value="1"/>
</dbReference>
<proteinExistence type="inferred from homology"/>
<dbReference type="PANTHER" id="PTHR48022:SF80">
    <property type="entry name" value="SUGAR TRANSPORTER, PUTATIVE (AFU_ORTHOLOGUE AFUA_3G12170)-RELATED"/>
    <property type="match status" value="1"/>
</dbReference>
<keyword evidence="4 8" id="KW-0812">Transmembrane</keyword>
<evidence type="ECO:0000256" key="2">
    <source>
        <dbReference type="ARBA" id="ARBA00010992"/>
    </source>
</evidence>
<feature type="transmembrane region" description="Helical" evidence="8">
    <location>
        <begin position="395"/>
        <end position="415"/>
    </location>
</feature>
<dbReference type="PROSITE" id="PS00217">
    <property type="entry name" value="SUGAR_TRANSPORT_2"/>
    <property type="match status" value="1"/>
</dbReference>
<dbReference type="InterPro" id="IPR003663">
    <property type="entry name" value="Sugar/inositol_transpt"/>
</dbReference>
<dbReference type="Gene3D" id="1.20.1250.20">
    <property type="entry name" value="MFS general substrate transporter like domains"/>
    <property type="match status" value="1"/>
</dbReference>
<dbReference type="InterPro" id="IPR036259">
    <property type="entry name" value="MFS_trans_sf"/>
</dbReference>
<gene>
    <name evidence="10" type="ORF">WG66_3831</name>
</gene>
<dbReference type="eggNOG" id="KOG0254">
    <property type="taxonomic scope" value="Eukaryota"/>
</dbReference>
<dbReference type="PRINTS" id="PR00171">
    <property type="entry name" value="SUGRTRNSPORT"/>
</dbReference>
<name>A0A0W0G503_MONRR</name>
<dbReference type="PANTHER" id="PTHR48022">
    <property type="entry name" value="PLASTIDIC GLUCOSE TRANSPORTER 4"/>
    <property type="match status" value="1"/>
</dbReference>
<accession>A0A0W0G503</accession>
<feature type="transmembrane region" description="Helical" evidence="8">
    <location>
        <begin position="339"/>
        <end position="361"/>
    </location>
</feature>
<feature type="domain" description="Major facilitator superfamily (MFS) profile" evidence="9">
    <location>
        <begin position="292"/>
        <end position="745"/>
    </location>
</feature>
<feature type="transmembrane region" description="Helical" evidence="8">
    <location>
        <begin position="262"/>
        <end position="283"/>
    </location>
</feature>
<comment type="caution">
    <text evidence="10">The sequence shown here is derived from an EMBL/GenBank/DDBJ whole genome shotgun (WGS) entry which is preliminary data.</text>
</comment>
<comment type="catalytic activity">
    <reaction evidence="7">
        <text>myo-inositol(out) + H(+)(out) = myo-inositol(in) + H(+)(in)</text>
        <dbReference type="Rhea" id="RHEA:60364"/>
        <dbReference type="ChEBI" id="CHEBI:15378"/>
        <dbReference type="ChEBI" id="CHEBI:17268"/>
    </reaction>
</comment>
<dbReference type="InterPro" id="IPR050360">
    <property type="entry name" value="MFS_Sugar_Transporters"/>
</dbReference>
<dbReference type="PROSITE" id="PS50850">
    <property type="entry name" value="MFS"/>
    <property type="match status" value="1"/>
</dbReference>
<dbReference type="AlphaFoldDB" id="A0A0W0G503"/>
<feature type="transmembrane region" description="Helical" evidence="8">
    <location>
        <begin position="12"/>
        <end position="30"/>
    </location>
</feature>
<reference evidence="10 11" key="1">
    <citation type="submission" date="2015-12" db="EMBL/GenBank/DDBJ databases">
        <title>Draft genome sequence of Moniliophthora roreri, the causal agent of frosty pod rot of cacao.</title>
        <authorList>
            <person name="Aime M.C."/>
            <person name="Diaz-Valderrama J.R."/>
            <person name="Kijpornyongpan T."/>
            <person name="Phillips-Mora W."/>
        </authorList>
    </citation>
    <scope>NUCLEOTIDE SEQUENCE [LARGE SCALE GENOMIC DNA]</scope>
    <source>
        <strain evidence="10 11">MCA 2952</strain>
    </source>
</reference>